<evidence type="ECO:0000313" key="1">
    <source>
        <dbReference type="EMBL" id="CCA16344.1"/>
    </source>
</evidence>
<gene>
    <name evidence="1" type="primary">AlNc14C20G2119</name>
    <name evidence="1" type="ORF">ALNC14_024870</name>
</gene>
<organism evidence="1">
    <name type="scientific">Albugo laibachii Nc14</name>
    <dbReference type="NCBI Taxonomy" id="890382"/>
    <lineage>
        <taxon>Eukaryota</taxon>
        <taxon>Sar</taxon>
        <taxon>Stramenopiles</taxon>
        <taxon>Oomycota</taxon>
        <taxon>Peronosporomycetes</taxon>
        <taxon>Albuginales</taxon>
        <taxon>Albuginaceae</taxon>
        <taxon>Albugo</taxon>
    </lineage>
</organism>
<name>F0W5F3_9STRA</name>
<dbReference type="EMBL" id="FR824065">
    <property type="protein sequence ID" value="CCA16344.1"/>
    <property type="molecule type" value="Genomic_DNA"/>
</dbReference>
<dbReference type="AlphaFoldDB" id="F0W5F3"/>
<protein>
    <submittedName>
        <fullName evidence="1">AlNc14C20G2119 protein</fullName>
    </submittedName>
</protein>
<proteinExistence type="predicted"/>
<accession>F0W5F3</accession>
<sequence>MQISMSKSRLSDESIDRMQSMVVSQENEHTDLCRIPLSLAKYIKLLHVVTQSKFMITKSFTTFDRRLLKILSLIKIFLNSFKSSTFSSACYHLTFKVSHTYTFMFQEVLMSNGSD</sequence>
<dbReference type="HOGENOM" id="CLU_2113490_0_0_1"/>
<reference evidence="1" key="2">
    <citation type="submission" date="2011-02" db="EMBL/GenBank/DDBJ databases">
        <authorList>
            <person name="MacLean D."/>
        </authorList>
    </citation>
    <scope>NUCLEOTIDE SEQUENCE</scope>
</reference>
<reference evidence="1" key="1">
    <citation type="journal article" date="2011" name="PLoS Biol.">
        <title>Gene gain and loss during evolution of obligate parasitism in the white rust pathogen of Arabidopsis thaliana.</title>
        <authorList>
            <person name="Kemen E."/>
            <person name="Gardiner A."/>
            <person name="Schultz-Larsen T."/>
            <person name="Kemen A.C."/>
            <person name="Balmuth A.L."/>
            <person name="Robert-Seilaniantz A."/>
            <person name="Bailey K."/>
            <person name="Holub E."/>
            <person name="Studholme D.J."/>
            <person name="Maclean D."/>
            <person name="Jones J.D."/>
        </authorList>
    </citation>
    <scope>NUCLEOTIDE SEQUENCE</scope>
</reference>